<evidence type="ECO:0000256" key="1">
    <source>
        <dbReference type="SAM" id="Phobius"/>
    </source>
</evidence>
<organism evidence="2 3">
    <name type="scientific">Mesorhizobium australicum</name>
    <dbReference type="NCBI Taxonomy" id="536018"/>
    <lineage>
        <taxon>Bacteria</taxon>
        <taxon>Pseudomonadati</taxon>
        <taxon>Pseudomonadota</taxon>
        <taxon>Alphaproteobacteria</taxon>
        <taxon>Hyphomicrobiales</taxon>
        <taxon>Phyllobacteriaceae</taxon>
        <taxon>Mesorhizobium</taxon>
    </lineage>
</organism>
<protein>
    <submittedName>
        <fullName evidence="2">Uncharacterized protein</fullName>
    </submittedName>
</protein>
<feature type="transmembrane region" description="Helical" evidence="1">
    <location>
        <begin position="203"/>
        <end position="226"/>
    </location>
</feature>
<dbReference type="Proteomes" id="UP000193083">
    <property type="component" value="Unassembled WGS sequence"/>
</dbReference>
<dbReference type="AlphaFoldDB" id="A0A1X7NGJ3"/>
<accession>A0A1X7NGJ3</accession>
<keyword evidence="1" id="KW-1133">Transmembrane helix</keyword>
<feature type="transmembrane region" description="Helical" evidence="1">
    <location>
        <begin position="121"/>
        <end position="138"/>
    </location>
</feature>
<sequence length="234" mass="24224">MTTNQEPAQGGRAFHQDLVAAAPVIWLCASTLLSLRGLWQSGWAVFGIELPPGVMGYIYASQAAGVVQVLLGLYVLGLAWRRSPRFPFWFTVWAAIAILADIGFPVASLFIGAFVPTWSPWLIAAVSIAISAWTITLVRRPRTVAVASAPAAPAGPVPVGVLILNAVLGLILGGAAGLGIGLLAGSVIVDWLDVSCFEGGCGYAAAAIGLLGLILGAVGGPIFAVLRTRRGRRA</sequence>
<name>A0A1X7NGJ3_9HYPH</name>
<gene>
    <name evidence="2" type="ORF">SAMN02982922_1675</name>
</gene>
<dbReference type="RefSeq" id="WP_085463749.1">
    <property type="nucleotide sequence ID" value="NZ_FXBL01000004.1"/>
</dbReference>
<dbReference type="EMBL" id="FXBL01000004">
    <property type="protein sequence ID" value="SMH36035.1"/>
    <property type="molecule type" value="Genomic_DNA"/>
</dbReference>
<feature type="transmembrane region" description="Helical" evidence="1">
    <location>
        <begin position="18"/>
        <end position="39"/>
    </location>
</feature>
<evidence type="ECO:0000313" key="2">
    <source>
        <dbReference type="EMBL" id="SMH36035.1"/>
    </source>
</evidence>
<keyword evidence="1" id="KW-0472">Membrane</keyword>
<feature type="transmembrane region" description="Helical" evidence="1">
    <location>
        <begin position="159"/>
        <end position="183"/>
    </location>
</feature>
<keyword evidence="3" id="KW-1185">Reference proteome</keyword>
<feature type="transmembrane region" description="Helical" evidence="1">
    <location>
        <begin position="59"/>
        <end position="80"/>
    </location>
</feature>
<feature type="transmembrane region" description="Helical" evidence="1">
    <location>
        <begin position="92"/>
        <end position="115"/>
    </location>
</feature>
<proteinExistence type="predicted"/>
<keyword evidence="1" id="KW-0812">Transmembrane</keyword>
<reference evidence="2 3" key="1">
    <citation type="submission" date="2017-04" db="EMBL/GenBank/DDBJ databases">
        <authorList>
            <person name="Afonso C.L."/>
            <person name="Miller P.J."/>
            <person name="Scott M.A."/>
            <person name="Spackman E."/>
            <person name="Goraichik I."/>
            <person name="Dimitrov K.M."/>
            <person name="Suarez D.L."/>
            <person name="Swayne D.E."/>
        </authorList>
    </citation>
    <scope>NUCLEOTIDE SEQUENCE [LARGE SCALE GENOMIC DNA]</scope>
    <source>
        <strain evidence="2 3">B5P</strain>
    </source>
</reference>
<evidence type="ECO:0000313" key="3">
    <source>
        <dbReference type="Proteomes" id="UP000193083"/>
    </source>
</evidence>